<evidence type="ECO:0000259" key="1">
    <source>
        <dbReference type="PROSITE" id="PS51186"/>
    </source>
</evidence>
<dbReference type="PROSITE" id="PS51186">
    <property type="entry name" value="GNAT"/>
    <property type="match status" value="1"/>
</dbReference>
<name>A0A2R8ADE7_9RHOB</name>
<evidence type="ECO:0000313" key="3">
    <source>
        <dbReference type="Proteomes" id="UP000244932"/>
    </source>
</evidence>
<accession>A0A2R8ADE7</accession>
<keyword evidence="3" id="KW-1185">Reference proteome</keyword>
<organism evidence="2 3">
    <name type="scientific">Pontivivens insulae</name>
    <dbReference type="NCBI Taxonomy" id="1639689"/>
    <lineage>
        <taxon>Bacteria</taxon>
        <taxon>Pseudomonadati</taxon>
        <taxon>Pseudomonadota</taxon>
        <taxon>Alphaproteobacteria</taxon>
        <taxon>Rhodobacterales</taxon>
        <taxon>Paracoccaceae</taxon>
        <taxon>Pontivivens</taxon>
    </lineage>
</organism>
<dbReference type="Gene3D" id="3.40.630.30">
    <property type="match status" value="1"/>
</dbReference>
<dbReference type="InterPro" id="IPR016181">
    <property type="entry name" value="Acyl_CoA_acyltransferase"/>
</dbReference>
<dbReference type="EMBL" id="OMKW01000003">
    <property type="protein sequence ID" value="SPF30090.1"/>
    <property type="molecule type" value="Genomic_DNA"/>
</dbReference>
<gene>
    <name evidence="2" type="ORF">POI8812_02420</name>
</gene>
<reference evidence="2 3" key="1">
    <citation type="submission" date="2018-03" db="EMBL/GenBank/DDBJ databases">
        <authorList>
            <person name="Keele B.F."/>
        </authorList>
    </citation>
    <scope>NUCLEOTIDE SEQUENCE [LARGE SCALE GENOMIC DNA]</scope>
    <source>
        <strain evidence="2 3">CeCT 8812</strain>
    </source>
</reference>
<dbReference type="Pfam" id="PF00583">
    <property type="entry name" value="Acetyltransf_1"/>
    <property type="match status" value="1"/>
</dbReference>
<proteinExistence type="predicted"/>
<dbReference type="GO" id="GO:0016747">
    <property type="term" value="F:acyltransferase activity, transferring groups other than amino-acyl groups"/>
    <property type="evidence" value="ECO:0007669"/>
    <property type="project" value="InterPro"/>
</dbReference>
<dbReference type="SUPFAM" id="SSF55729">
    <property type="entry name" value="Acyl-CoA N-acyltransferases (Nat)"/>
    <property type="match status" value="1"/>
</dbReference>
<dbReference type="RefSeq" id="WP_162844907.1">
    <property type="nucleotide sequence ID" value="NZ_OMKW01000003.1"/>
</dbReference>
<dbReference type="Proteomes" id="UP000244932">
    <property type="component" value="Unassembled WGS sequence"/>
</dbReference>
<protein>
    <recommendedName>
        <fullName evidence="1">N-acetyltransferase domain-containing protein</fullName>
    </recommendedName>
</protein>
<dbReference type="InterPro" id="IPR000182">
    <property type="entry name" value="GNAT_dom"/>
</dbReference>
<evidence type="ECO:0000313" key="2">
    <source>
        <dbReference type="EMBL" id="SPF30090.1"/>
    </source>
</evidence>
<sequence>MTEATYTITYLAMDGRPDYPRPAARLNDPIALLRAEDPPVWYFLSLYGAVGGPYEWTDRFRQDPEELEAFVKSPDVHLYTLMRNGWPAGFFQLDFRTEGECDLAYFGLVPEAVGSGLGRWLLQTAIHMAWDGPGVKRLEVNTCTLDHPAALPLYQKCGFTPYEQEVATRVLSSSS</sequence>
<feature type="domain" description="N-acetyltransferase" evidence="1">
    <location>
        <begin position="28"/>
        <end position="175"/>
    </location>
</feature>
<dbReference type="CDD" id="cd04301">
    <property type="entry name" value="NAT_SF"/>
    <property type="match status" value="1"/>
</dbReference>
<dbReference type="AlphaFoldDB" id="A0A2R8ADE7"/>